<dbReference type="RefSeq" id="WP_146462659.1">
    <property type="nucleotide sequence ID" value="NZ_SJPW01000030.1"/>
</dbReference>
<keyword evidence="2" id="KW-1185">Reference proteome</keyword>
<protein>
    <submittedName>
        <fullName evidence="1">Uncharacterized protein</fullName>
    </submittedName>
</protein>
<dbReference type="AlphaFoldDB" id="A0A5C6E1Z0"/>
<organism evidence="1 2">
    <name type="scientific">Rubripirellula tenax</name>
    <dbReference type="NCBI Taxonomy" id="2528015"/>
    <lineage>
        <taxon>Bacteria</taxon>
        <taxon>Pseudomonadati</taxon>
        <taxon>Planctomycetota</taxon>
        <taxon>Planctomycetia</taxon>
        <taxon>Pirellulales</taxon>
        <taxon>Pirellulaceae</taxon>
        <taxon>Rubripirellula</taxon>
    </lineage>
</organism>
<proteinExistence type="predicted"/>
<evidence type="ECO:0000313" key="2">
    <source>
        <dbReference type="Proteomes" id="UP000318288"/>
    </source>
</evidence>
<dbReference type="EMBL" id="SJPW01000030">
    <property type="protein sequence ID" value="TWU41691.1"/>
    <property type="molecule type" value="Genomic_DNA"/>
</dbReference>
<accession>A0A5C6E1Z0</accession>
<dbReference type="Proteomes" id="UP000318288">
    <property type="component" value="Unassembled WGS sequence"/>
</dbReference>
<comment type="caution">
    <text evidence="1">The sequence shown here is derived from an EMBL/GenBank/DDBJ whole genome shotgun (WGS) entry which is preliminary data.</text>
</comment>
<name>A0A5C6E1Z0_9BACT</name>
<sequence>MQAKQDEFVTHEMRCNVHYKKREFAKAATAMTSAFLETREYWRLESSLTTALRCCIDGNDDEAFEELFSSIETHEALDSIGGLLNNVSLTLIEKKLYGHAKRVLQLATKNDNESDKTIAYINLCQVKLHSGKKLTKADIAKLEEYQEHSSRHRVCCLVLLQRFDEVIAVVAGDEHFNASSRRRFVHEFVSWPLFSLIPQDKQTELRVHLAPPKAFGGPRERKRTDAH</sequence>
<gene>
    <name evidence="1" type="ORF">Poly51_63800</name>
</gene>
<reference evidence="1 2" key="1">
    <citation type="submission" date="2019-02" db="EMBL/GenBank/DDBJ databases">
        <title>Deep-cultivation of Planctomycetes and their phenomic and genomic characterization uncovers novel biology.</title>
        <authorList>
            <person name="Wiegand S."/>
            <person name="Jogler M."/>
            <person name="Boedeker C."/>
            <person name="Pinto D."/>
            <person name="Vollmers J."/>
            <person name="Rivas-Marin E."/>
            <person name="Kohn T."/>
            <person name="Peeters S.H."/>
            <person name="Heuer A."/>
            <person name="Rast P."/>
            <person name="Oberbeckmann S."/>
            <person name="Bunk B."/>
            <person name="Jeske O."/>
            <person name="Meyerdierks A."/>
            <person name="Storesund J.E."/>
            <person name="Kallscheuer N."/>
            <person name="Luecker S."/>
            <person name="Lage O.M."/>
            <person name="Pohl T."/>
            <person name="Merkel B.J."/>
            <person name="Hornburger P."/>
            <person name="Mueller R.-W."/>
            <person name="Bruemmer F."/>
            <person name="Labrenz M."/>
            <person name="Spormann A.M."/>
            <person name="Op Den Camp H."/>
            <person name="Overmann J."/>
            <person name="Amann R."/>
            <person name="Jetten M.S.M."/>
            <person name="Mascher T."/>
            <person name="Medema M.H."/>
            <person name="Devos D.P."/>
            <person name="Kaster A.-K."/>
            <person name="Ovreas L."/>
            <person name="Rohde M."/>
            <person name="Galperin M.Y."/>
            <person name="Jogler C."/>
        </authorList>
    </citation>
    <scope>NUCLEOTIDE SEQUENCE [LARGE SCALE GENOMIC DNA]</scope>
    <source>
        <strain evidence="1 2">Poly51</strain>
    </source>
</reference>
<evidence type="ECO:0000313" key="1">
    <source>
        <dbReference type="EMBL" id="TWU41691.1"/>
    </source>
</evidence>